<dbReference type="EMBL" id="MU150278">
    <property type="protein sequence ID" value="KAF9461879.1"/>
    <property type="molecule type" value="Genomic_DNA"/>
</dbReference>
<dbReference type="AlphaFoldDB" id="A0A9P5Y432"/>
<organism evidence="2 3">
    <name type="scientific">Collybia nuda</name>
    <dbReference type="NCBI Taxonomy" id="64659"/>
    <lineage>
        <taxon>Eukaryota</taxon>
        <taxon>Fungi</taxon>
        <taxon>Dikarya</taxon>
        <taxon>Basidiomycota</taxon>
        <taxon>Agaricomycotina</taxon>
        <taxon>Agaricomycetes</taxon>
        <taxon>Agaricomycetidae</taxon>
        <taxon>Agaricales</taxon>
        <taxon>Tricholomatineae</taxon>
        <taxon>Clitocybaceae</taxon>
        <taxon>Collybia</taxon>
    </lineage>
</organism>
<evidence type="ECO:0000313" key="3">
    <source>
        <dbReference type="Proteomes" id="UP000807353"/>
    </source>
</evidence>
<keyword evidence="1" id="KW-0472">Membrane</keyword>
<dbReference type="Proteomes" id="UP000807353">
    <property type="component" value="Unassembled WGS sequence"/>
</dbReference>
<evidence type="ECO:0000313" key="2">
    <source>
        <dbReference type="EMBL" id="KAF9461879.1"/>
    </source>
</evidence>
<comment type="caution">
    <text evidence="2">The sequence shown here is derived from an EMBL/GenBank/DDBJ whole genome shotgun (WGS) entry which is preliminary data.</text>
</comment>
<feature type="transmembrane region" description="Helical" evidence="1">
    <location>
        <begin position="21"/>
        <end position="39"/>
    </location>
</feature>
<sequence length="59" mass="7345">MGPMRRRFWTYPDTRYSTKVILTYMVRVVVAIHLDMKYISHWHSKLYGTYLFVPFRWKT</sequence>
<protein>
    <submittedName>
        <fullName evidence="2">Uncharacterized protein</fullName>
    </submittedName>
</protein>
<keyword evidence="1" id="KW-1133">Transmembrane helix</keyword>
<reference evidence="2" key="1">
    <citation type="submission" date="2020-11" db="EMBL/GenBank/DDBJ databases">
        <authorList>
            <consortium name="DOE Joint Genome Institute"/>
            <person name="Ahrendt S."/>
            <person name="Riley R."/>
            <person name="Andreopoulos W."/>
            <person name="Labutti K."/>
            <person name="Pangilinan J."/>
            <person name="Ruiz-Duenas F.J."/>
            <person name="Barrasa J.M."/>
            <person name="Sanchez-Garcia M."/>
            <person name="Camarero S."/>
            <person name="Miyauchi S."/>
            <person name="Serrano A."/>
            <person name="Linde D."/>
            <person name="Babiker R."/>
            <person name="Drula E."/>
            <person name="Ayuso-Fernandez I."/>
            <person name="Pacheco R."/>
            <person name="Padilla G."/>
            <person name="Ferreira P."/>
            <person name="Barriuso J."/>
            <person name="Kellner H."/>
            <person name="Castanera R."/>
            <person name="Alfaro M."/>
            <person name="Ramirez L."/>
            <person name="Pisabarro A.G."/>
            <person name="Kuo A."/>
            <person name="Tritt A."/>
            <person name="Lipzen A."/>
            <person name="He G."/>
            <person name="Yan M."/>
            <person name="Ng V."/>
            <person name="Cullen D."/>
            <person name="Martin F."/>
            <person name="Rosso M.-N."/>
            <person name="Henrissat B."/>
            <person name="Hibbett D."/>
            <person name="Martinez A.T."/>
            <person name="Grigoriev I.V."/>
        </authorList>
    </citation>
    <scope>NUCLEOTIDE SEQUENCE</scope>
    <source>
        <strain evidence="2">CBS 247.69</strain>
    </source>
</reference>
<proteinExistence type="predicted"/>
<gene>
    <name evidence="2" type="ORF">BDZ94DRAFT_1262854</name>
</gene>
<name>A0A9P5Y432_9AGAR</name>
<accession>A0A9P5Y432</accession>
<keyword evidence="3" id="KW-1185">Reference proteome</keyword>
<evidence type="ECO:0000256" key="1">
    <source>
        <dbReference type="SAM" id="Phobius"/>
    </source>
</evidence>
<keyword evidence="1" id="KW-0812">Transmembrane</keyword>